<dbReference type="SUPFAM" id="SSF53383">
    <property type="entry name" value="PLP-dependent transferases"/>
    <property type="match status" value="1"/>
</dbReference>
<dbReference type="GO" id="GO:0009102">
    <property type="term" value="P:biotin biosynthetic process"/>
    <property type="evidence" value="ECO:0007669"/>
    <property type="project" value="TreeGrafter"/>
</dbReference>
<protein>
    <submittedName>
        <fullName evidence="6">PLP-dependent transferase</fullName>
    </submittedName>
</protein>
<dbReference type="Pfam" id="PF00155">
    <property type="entry name" value="Aminotran_1_2"/>
    <property type="match status" value="1"/>
</dbReference>
<organism evidence="6 7">
    <name type="scientific">Mycena metata</name>
    <dbReference type="NCBI Taxonomy" id="1033252"/>
    <lineage>
        <taxon>Eukaryota</taxon>
        <taxon>Fungi</taxon>
        <taxon>Dikarya</taxon>
        <taxon>Basidiomycota</taxon>
        <taxon>Agaricomycotina</taxon>
        <taxon>Agaricomycetes</taxon>
        <taxon>Agaricomycetidae</taxon>
        <taxon>Agaricales</taxon>
        <taxon>Marasmiineae</taxon>
        <taxon>Mycenaceae</taxon>
        <taxon>Mycena</taxon>
    </lineage>
</organism>
<evidence type="ECO:0000256" key="3">
    <source>
        <dbReference type="ARBA" id="ARBA00022679"/>
    </source>
</evidence>
<keyword evidence="7" id="KW-1185">Reference proteome</keyword>
<dbReference type="GO" id="GO:0030170">
    <property type="term" value="F:pyridoxal phosphate binding"/>
    <property type="evidence" value="ECO:0007669"/>
    <property type="project" value="InterPro"/>
</dbReference>
<dbReference type="GO" id="GO:0016740">
    <property type="term" value="F:transferase activity"/>
    <property type="evidence" value="ECO:0007669"/>
    <property type="project" value="UniProtKB-KW"/>
</dbReference>
<dbReference type="AlphaFoldDB" id="A0AAD7KJ91"/>
<evidence type="ECO:0000259" key="5">
    <source>
        <dbReference type="Pfam" id="PF00155"/>
    </source>
</evidence>
<accession>A0AAD7KJ91</accession>
<keyword evidence="3 6" id="KW-0808">Transferase</keyword>
<evidence type="ECO:0000256" key="4">
    <source>
        <dbReference type="ARBA" id="ARBA00022898"/>
    </source>
</evidence>
<evidence type="ECO:0000256" key="1">
    <source>
        <dbReference type="ARBA" id="ARBA00001933"/>
    </source>
</evidence>
<dbReference type="InterPro" id="IPR015421">
    <property type="entry name" value="PyrdxlP-dep_Trfase_major"/>
</dbReference>
<gene>
    <name evidence="6" type="ORF">B0H16DRAFT_1492100</name>
</gene>
<evidence type="ECO:0000313" key="6">
    <source>
        <dbReference type="EMBL" id="KAJ7784331.1"/>
    </source>
</evidence>
<dbReference type="InterPro" id="IPR015422">
    <property type="entry name" value="PyrdxlP-dep_Trfase_small"/>
</dbReference>
<comment type="cofactor">
    <cofactor evidence="1">
        <name>pyridoxal 5'-phosphate</name>
        <dbReference type="ChEBI" id="CHEBI:597326"/>
    </cofactor>
</comment>
<dbReference type="Proteomes" id="UP001215598">
    <property type="component" value="Unassembled WGS sequence"/>
</dbReference>
<proteinExistence type="inferred from homology"/>
<sequence length="424" mass="45999">MDTALSRALSRVLSTRASKATPIIDLDKPHAPCSGDLFSNDYLSLTSNPGLKSHFLETLSKQTNVLGSTGSRWIAGNSEWHVALEQQMMRFFSAPAALLYSSGFTANLGILATLPQASDAIIFDERIHASCHAGMALSRTLPAARIQFTHNSIHSLRKCLVSVLDSCPQFRSGTSTIFVVVESVHSMDGDVAPLEEIIATIDELVPSQSAHLMVDESHATGVYGSAGRGLVSLLGLESKVHTRLHTFGKGIGSSGAVVLTTPLTRTYLINYSRSLIFTTSAPIFSLIATSCAFDVLEANGDRLIARLMHLCRFFADALALHLRPIPSAVMSLMPRTTPPISPIFPILVCAPLALETYLRREGYAATAMPHPVVPRGKERIRVCVHAGNTEDELLRFVRVLTLWAKNYTAETQDGRGTAMHKSHL</sequence>
<dbReference type="InterPro" id="IPR050087">
    <property type="entry name" value="AON_synthase_class-II"/>
</dbReference>
<comment type="caution">
    <text evidence="6">The sequence shown here is derived from an EMBL/GenBank/DDBJ whole genome shotgun (WGS) entry which is preliminary data.</text>
</comment>
<comment type="similarity">
    <text evidence="2">Belongs to the class-II pyridoxal-phosphate-dependent aminotransferase family. BioF subfamily.</text>
</comment>
<dbReference type="PANTHER" id="PTHR13693">
    <property type="entry name" value="CLASS II AMINOTRANSFERASE/8-AMINO-7-OXONONANOATE SYNTHASE"/>
    <property type="match status" value="1"/>
</dbReference>
<reference evidence="6" key="1">
    <citation type="submission" date="2023-03" db="EMBL/GenBank/DDBJ databases">
        <title>Massive genome expansion in bonnet fungi (Mycena s.s.) driven by repeated elements and novel gene families across ecological guilds.</title>
        <authorList>
            <consortium name="Lawrence Berkeley National Laboratory"/>
            <person name="Harder C.B."/>
            <person name="Miyauchi S."/>
            <person name="Viragh M."/>
            <person name="Kuo A."/>
            <person name="Thoen E."/>
            <person name="Andreopoulos B."/>
            <person name="Lu D."/>
            <person name="Skrede I."/>
            <person name="Drula E."/>
            <person name="Henrissat B."/>
            <person name="Morin E."/>
            <person name="Kohler A."/>
            <person name="Barry K."/>
            <person name="LaButti K."/>
            <person name="Morin E."/>
            <person name="Salamov A."/>
            <person name="Lipzen A."/>
            <person name="Mereny Z."/>
            <person name="Hegedus B."/>
            <person name="Baldrian P."/>
            <person name="Stursova M."/>
            <person name="Weitz H."/>
            <person name="Taylor A."/>
            <person name="Grigoriev I.V."/>
            <person name="Nagy L.G."/>
            <person name="Martin F."/>
            <person name="Kauserud H."/>
        </authorList>
    </citation>
    <scope>NUCLEOTIDE SEQUENCE</scope>
    <source>
        <strain evidence="6">CBHHK182m</strain>
    </source>
</reference>
<name>A0AAD7KJ91_9AGAR</name>
<dbReference type="InterPro" id="IPR015424">
    <property type="entry name" value="PyrdxlP-dep_Trfase"/>
</dbReference>
<dbReference type="EMBL" id="JARKIB010000002">
    <property type="protein sequence ID" value="KAJ7784331.1"/>
    <property type="molecule type" value="Genomic_DNA"/>
</dbReference>
<evidence type="ECO:0000256" key="2">
    <source>
        <dbReference type="ARBA" id="ARBA00010008"/>
    </source>
</evidence>
<keyword evidence="4" id="KW-0663">Pyridoxal phosphate</keyword>
<dbReference type="Gene3D" id="3.90.1150.10">
    <property type="entry name" value="Aspartate Aminotransferase, domain 1"/>
    <property type="match status" value="1"/>
</dbReference>
<dbReference type="InterPro" id="IPR004839">
    <property type="entry name" value="Aminotransferase_I/II_large"/>
</dbReference>
<feature type="domain" description="Aminotransferase class I/classII large" evidence="5">
    <location>
        <begin position="39"/>
        <end position="399"/>
    </location>
</feature>
<dbReference type="Gene3D" id="3.40.640.10">
    <property type="entry name" value="Type I PLP-dependent aspartate aminotransferase-like (Major domain)"/>
    <property type="match status" value="1"/>
</dbReference>
<evidence type="ECO:0000313" key="7">
    <source>
        <dbReference type="Proteomes" id="UP001215598"/>
    </source>
</evidence>
<dbReference type="PANTHER" id="PTHR13693:SF77">
    <property type="entry name" value="8-AMINO-7-OXONONANOATE SYNTHASE"/>
    <property type="match status" value="1"/>
</dbReference>